<keyword evidence="6" id="KW-0645">Protease</keyword>
<keyword evidence="5" id="KW-0964">Secreted</keyword>
<dbReference type="InterPro" id="IPR033121">
    <property type="entry name" value="PEPTIDASE_A1"/>
</dbReference>
<evidence type="ECO:0000256" key="2">
    <source>
        <dbReference type="ARBA" id="ARBA00004613"/>
    </source>
</evidence>
<dbReference type="InterPro" id="IPR033876">
    <property type="entry name" value="SAP-like"/>
</dbReference>
<comment type="similarity">
    <text evidence="3">Belongs to the peptidase A1 family.</text>
</comment>
<protein>
    <recommendedName>
        <fullName evidence="4">candidapepsin</fullName>
        <ecNumber evidence="4">3.4.23.24</ecNumber>
    </recommendedName>
</protein>
<evidence type="ECO:0000256" key="11">
    <source>
        <dbReference type="ARBA" id="ARBA00023157"/>
    </source>
</evidence>
<evidence type="ECO:0000313" key="17">
    <source>
        <dbReference type="EMBL" id="CAH2352707.1"/>
    </source>
</evidence>
<keyword evidence="7 15" id="KW-0732">Signal</keyword>
<evidence type="ECO:0000256" key="13">
    <source>
        <dbReference type="PIRSR" id="PIRSR601461-2"/>
    </source>
</evidence>
<proteinExistence type="inferred from homology"/>
<keyword evidence="18" id="KW-1185">Reference proteome</keyword>
<evidence type="ECO:0000256" key="5">
    <source>
        <dbReference type="ARBA" id="ARBA00022525"/>
    </source>
</evidence>
<dbReference type="OrthoDB" id="771136at2759"/>
<evidence type="ECO:0000259" key="16">
    <source>
        <dbReference type="PROSITE" id="PS51767"/>
    </source>
</evidence>
<evidence type="ECO:0000256" key="8">
    <source>
        <dbReference type="ARBA" id="ARBA00022750"/>
    </source>
</evidence>
<evidence type="ECO:0000256" key="6">
    <source>
        <dbReference type="ARBA" id="ARBA00022670"/>
    </source>
</evidence>
<keyword evidence="9" id="KW-0378">Hydrolase</keyword>
<dbReference type="Pfam" id="PF00026">
    <property type="entry name" value="Asp"/>
    <property type="match status" value="1"/>
</dbReference>
<dbReference type="PROSITE" id="PS51767">
    <property type="entry name" value="PEPTIDASE_A1"/>
    <property type="match status" value="1"/>
</dbReference>
<feature type="region of interest" description="Disordered" evidence="14">
    <location>
        <begin position="523"/>
        <end position="557"/>
    </location>
</feature>
<dbReference type="PANTHER" id="PTHR47966">
    <property type="entry name" value="BETA-SITE APP-CLEAVING ENZYME, ISOFORM A-RELATED"/>
    <property type="match status" value="1"/>
</dbReference>
<dbReference type="SUPFAM" id="SSF50630">
    <property type="entry name" value="Acid proteases"/>
    <property type="match status" value="1"/>
</dbReference>
<feature type="domain" description="Peptidase A1" evidence="16">
    <location>
        <begin position="71"/>
        <end position="413"/>
    </location>
</feature>
<keyword evidence="11 13" id="KW-1015">Disulfide bond</keyword>
<keyword evidence="10" id="KW-0865">Zymogen</keyword>
<dbReference type="EMBL" id="CAKXYY010000007">
    <property type="protein sequence ID" value="CAH2352707.1"/>
    <property type="molecule type" value="Genomic_DNA"/>
</dbReference>
<organism evidence="17 18">
    <name type="scientific">[Candida] railenensis</name>
    <dbReference type="NCBI Taxonomy" id="45579"/>
    <lineage>
        <taxon>Eukaryota</taxon>
        <taxon>Fungi</taxon>
        <taxon>Dikarya</taxon>
        <taxon>Ascomycota</taxon>
        <taxon>Saccharomycotina</taxon>
        <taxon>Pichiomycetes</taxon>
        <taxon>Debaryomycetaceae</taxon>
        <taxon>Kurtzmaniella</taxon>
    </lineage>
</organism>
<feature type="active site" evidence="12">
    <location>
        <position position="89"/>
    </location>
</feature>
<evidence type="ECO:0000256" key="4">
    <source>
        <dbReference type="ARBA" id="ARBA00013207"/>
    </source>
</evidence>
<dbReference type="Gene3D" id="2.40.70.10">
    <property type="entry name" value="Acid Proteases"/>
    <property type="match status" value="2"/>
</dbReference>
<dbReference type="GO" id="GO:0004190">
    <property type="term" value="F:aspartic-type endopeptidase activity"/>
    <property type="evidence" value="ECO:0007669"/>
    <property type="project" value="UniProtKB-KW"/>
</dbReference>
<evidence type="ECO:0000256" key="10">
    <source>
        <dbReference type="ARBA" id="ARBA00023145"/>
    </source>
</evidence>
<keyword evidence="8" id="KW-0064">Aspartyl protease</keyword>
<feature type="signal peptide" evidence="15">
    <location>
        <begin position="1"/>
        <end position="20"/>
    </location>
</feature>
<evidence type="ECO:0000256" key="3">
    <source>
        <dbReference type="ARBA" id="ARBA00007447"/>
    </source>
</evidence>
<dbReference type="GO" id="GO:0005576">
    <property type="term" value="C:extracellular region"/>
    <property type="evidence" value="ECO:0007669"/>
    <property type="project" value="UniProtKB-SubCell"/>
</dbReference>
<evidence type="ECO:0000256" key="7">
    <source>
        <dbReference type="ARBA" id="ARBA00022729"/>
    </source>
</evidence>
<dbReference type="GO" id="GO:0006508">
    <property type="term" value="P:proteolysis"/>
    <property type="evidence" value="ECO:0007669"/>
    <property type="project" value="UniProtKB-KW"/>
</dbReference>
<feature type="chain" id="PRO_5040344333" description="candidapepsin" evidence="15">
    <location>
        <begin position="21"/>
        <end position="580"/>
    </location>
</feature>
<dbReference type="InterPro" id="IPR001461">
    <property type="entry name" value="Aspartic_peptidase_A1"/>
</dbReference>
<dbReference type="AlphaFoldDB" id="A0A9P0QQA2"/>
<name>A0A9P0QQA2_9ASCO</name>
<evidence type="ECO:0000256" key="12">
    <source>
        <dbReference type="PIRSR" id="PIRSR601461-1"/>
    </source>
</evidence>
<comment type="catalytic activity">
    <reaction evidence="1">
        <text>Preferential cleavage at the carboxyl of hydrophobic amino acids, but fails to cleave 15-Leu-|-Tyr-16, 16-Tyr-|-Leu-17 and 24-Phe-|-Phe-25 of insulin B chain. Activates trypsinogen, and degrades keratin.</text>
        <dbReference type="EC" id="3.4.23.24"/>
    </reaction>
</comment>
<reference evidence="17" key="1">
    <citation type="submission" date="2022-03" db="EMBL/GenBank/DDBJ databases">
        <authorList>
            <person name="Legras J.-L."/>
            <person name="Devillers H."/>
            <person name="Grondin C."/>
        </authorList>
    </citation>
    <scope>NUCLEOTIDE SEQUENCE</scope>
    <source>
        <strain evidence="17">CLIB 1423</strain>
    </source>
</reference>
<comment type="subcellular location">
    <subcellularLocation>
        <location evidence="2">Secreted</location>
    </subcellularLocation>
</comment>
<accession>A0A9P0QQA2</accession>
<feature type="compositionally biased region" description="Low complexity" evidence="14">
    <location>
        <begin position="523"/>
        <end position="556"/>
    </location>
</feature>
<evidence type="ECO:0000256" key="9">
    <source>
        <dbReference type="ARBA" id="ARBA00022801"/>
    </source>
</evidence>
<feature type="active site" evidence="12">
    <location>
        <position position="308"/>
    </location>
</feature>
<dbReference type="EC" id="3.4.23.24" evidence="4"/>
<dbReference type="PANTHER" id="PTHR47966:SF65">
    <property type="entry name" value="ASPARTIC-TYPE ENDOPEPTIDASE"/>
    <property type="match status" value="1"/>
</dbReference>
<comment type="caution">
    <text evidence="17">The sequence shown here is derived from an EMBL/GenBank/DDBJ whole genome shotgun (WGS) entry which is preliminary data.</text>
</comment>
<evidence type="ECO:0000256" key="1">
    <source>
        <dbReference type="ARBA" id="ARBA00001675"/>
    </source>
</evidence>
<dbReference type="PRINTS" id="PR00792">
    <property type="entry name" value="PEPSIN"/>
</dbReference>
<evidence type="ECO:0000313" key="18">
    <source>
        <dbReference type="Proteomes" id="UP000837801"/>
    </source>
</evidence>
<evidence type="ECO:0000256" key="14">
    <source>
        <dbReference type="SAM" id="MobiDB-lite"/>
    </source>
</evidence>
<gene>
    <name evidence="17" type="ORF">CLIB1423_07S05688</name>
</gene>
<evidence type="ECO:0000256" key="15">
    <source>
        <dbReference type="SAM" id="SignalP"/>
    </source>
</evidence>
<sequence>MLSAYKILIFLSTLTKLTDALDTSSPLLLNFEVHRGDSDNEMSIHNKLFFEKRADDDGKVDMKLTNDQVMYITTLKVGSNEDEVKVQIDTGSSDLYVMTPDVDCYYYSYSYRNKRTLIDIPTYFKRANSEACTSYGSFDYKKSTSFKKTEDVEEFYIAYMDNTDSAGFYGSDKMQVGDATLETAYFAVANESSTNSGVFGIGFRGRESAYYYSYENIPLRLKSEGFIKKNAYSLFLNSENQTTGSVLFGAVDHAKYSGPLTSIPIVNSTEEYSSLSSLLYGIDFYAGGEGGSNDTYSISSSTYQTLFDSGSTLSVMPADLIYRFGESLGGYYSSEGYYAVPCSNSEDVYFTFDFGGAKIKVPLSSLLIPSKSSTTKCYLGLMENVGEYIVLGDNVLRSMYVVYDLDDLSISLAQAKYTNDTDIEEIGSDGGIPSATKAATYAANSYDYSTIYESSVTAVATYATGRLPDEDEYSSYSYTAFDSDYYYTLYNTYDYNTDDYDSYLSSLTEDLYSTHTATNDYTTTRSHTTRSLAASSTSRISSTGSSSTRGSSAKGSSIHDSLSVKCFTLIFGILGTVFYF</sequence>
<dbReference type="Proteomes" id="UP000837801">
    <property type="component" value="Unassembled WGS sequence"/>
</dbReference>
<dbReference type="InterPro" id="IPR021109">
    <property type="entry name" value="Peptidase_aspartic_dom_sf"/>
</dbReference>
<feature type="disulfide bond" evidence="13">
    <location>
        <begin position="342"/>
        <end position="377"/>
    </location>
</feature>
<dbReference type="CDD" id="cd05474">
    <property type="entry name" value="SAP_like"/>
    <property type="match status" value="1"/>
</dbReference>